<dbReference type="CDD" id="cd08272">
    <property type="entry name" value="MDR6"/>
    <property type="match status" value="1"/>
</dbReference>
<keyword evidence="4" id="KW-1185">Reference proteome</keyword>
<dbReference type="InterPro" id="IPR011032">
    <property type="entry name" value="GroES-like_sf"/>
</dbReference>
<dbReference type="PANTHER" id="PTHR44154:SF1">
    <property type="entry name" value="QUINONE OXIDOREDUCTASE"/>
    <property type="match status" value="1"/>
</dbReference>
<dbReference type="Pfam" id="PF13602">
    <property type="entry name" value="ADH_zinc_N_2"/>
    <property type="match status" value="1"/>
</dbReference>
<dbReference type="InterPro" id="IPR051603">
    <property type="entry name" value="Zinc-ADH_QOR/CCCR"/>
</dbReference>
<evidence type="ECO:0000313" key="4">
    <source>
        <dbReference type="Proteomes" id="UP001499854"/>
    </source>
</evidence>
<dbReference type="InterPro" id="IPR020843">
    <property type="entry name" value="ER"/>
</dbReference>
<name>A0ABN2RM21_9ACTN</name>
<feature type="domain" description="Enoyl reductase (ER)" evidence="2">
    <location>
        <begin position="23"/>
        <end position="337"/>
    </location>
</feature>
<dbReference type="SUPFAM" id="SSF50129">
    <property type="entry name" value="GroES-like"/>
    <property type="match status" value="1"/>
</dbReference>
<dbReference type="RefSeq" id="WP_344657938.1">
    <property type="nucleotide sequence ID" value="NZ_BAAAQM010000017.1"/>
</dbReference>
<sequence>MQNDQPGMNERPEMRALVLEEFGTEPVLRSVERPTPGPGEVLVRIEASGVNPLDLKIKAGAAGHARVTPPAVLGIDLAGVVTEVGPGVTRFDVGDEVYGMAGGVGGLPGTLAEYSAVDADLLAVKPARLTMAEAAALPLALITAWEGLVDRARVGEHDSVLVHGGAGGVGHVAVQLARAHGAKVFATGSAGDLETIRALGAEPIDYRAVPRQDYVDKYTAGEGFDVVFDTIGGATLDSSFAAVRTYTGRVVSILGWGEHSLAPLSFRGASYSGVFTLLPLLTGRSRAHHGRVLAEAAELIDAGKITPILDPTPYHLGTVEEAHRAVAEGTRRGKVVVQVGGSAEPPVSRG</sequence>
<dbReference type="Gene3D" id="3.90.180.10">
    <property type="entry name" value="Medium-chain alcohol dehydrogenases, catalytic domain"/>
    <property type="match status" value="1"/>
</dbReference>
<dbReference type="Gene3D" id="3.40.50.720">
    <property type="entry name" value="NAD(P)-binding Rossmann-like Domain"/>
    <property type="match status" value="1"/>
</dbReference>
<organism evidence="3 4">
    <name type="scientific">Catenulispora subtropica</name>
    <dbReference type="NCBI Taxonomy" id="450798"/>
    <lineage>
        <taxon>Bacteria</taxon>
        <taxon>Bacillati</taxon>
        <taxon>Actinomycetota</taxon>
        <taxon>Actinomycetes</taxon>
        <taxon>Catenulisporales</taxon>
        <taxon>Catenulisporaceae</taxon>
        <taxon>Catenulispora</taxon>
    </lineage>
</organism>
<dbReference type="InterPro" id="IPR013154">
    <property type="entry name" value="ADH-like_N"/>
</dbReference>
<dbReference type="Pfam" id="PF08240">
    <property type="entry name" value="ADH_N"/>
    <property type="match status" value="1"/>
</dbReference>
<dbReference type="EMBL" id="BAAAQM010000017">
    <property type="protein sequence ID" value="GAA1971366.1"/>
    <property type="molecule type" value="Genomic_DNA"/>
</dbReference>
<gene>
    <name evidence="3" type="ORF">GCM10009838_33330</name>
</gene>
<dbReference type="InterPro" id="IPR036291">
    <property type="entry name" value="NAD(P)-bd_dom_sf"/>
</dbReference>
<protein>
    <submittedName>
        <fullName evidence="3">Zinc-dependent alcohol dehydrogenase family protein</fullName>
    </submittedName>
</protein>
<dbReference type="SMART" id="SM00829">
    <property type="entry name" value="PKS_ER"/>
    <property type="match status" value="1"/>
</dbReference>
<accession>A0ABN2RM21</accession>
<reference evidence="3 4" key="1">
    <citation type="journal article" date="2019" name="Int. J. Syst. Evol. Microbiol.">
        <title>The Global Catalogue of Microorganisms (GCM) 10K type strain sequencing project: providing services to taxonomists for standard genome sequencing and annotation.</title>
        <authorList>
            <consortium name="The Broad Institute Genomics Platform"/>
            <consortium name="The Broad Institute Genome Sequencing Center for Infectious Disease"/>
            <person name="Wu L."/>
            <person name="Ma J."/>
        </authorList>
    </citation>
    <scope>NUCLEOTIDE SEQUENCE [LARGE SCALE GENOMIC DNA]</scope>
    <source>
        <strain evidence="3 4">JCM 16013</strain>
    </source>
</reference>
<comment type="caution">
    <text evidence="3">The sequence shown here is derived from an EMBL/GenBank/DDBJ whole genome shotgun (WGS) entry which is preliminary data.</text>
</comment>
<evidence type="ECO:0000256" key="1">
    <source>
        <dbReference type="ARBA" id="ARBA00022857"/>
    </source>
</evidence>
<keyword evidence="1" id="KW-0521">NADP</keyword>
<dbReference type="SUPFAM" id="SSF51735">
    <property type="entry name" value="NAD(P)-binding Rossmann-fold domains"/>
    <property type="match status" value="1"/>
</dbReference>
<evidence type="ECO:0000313" key="3">
    <source>
        <dbReference type="EMBL" id="GAA1971366.1"/>
    </source>
</evidence>
<dbReference type="Proteomes" id="UP001499854">
    <property type="component" value="Unassembled WGS sequence"/>
</dbReference>
<proteinExistence type="predicted"/>
<dbReference type="PANTHER" id="PTHR44154">
    <property type="entry name" value="QUINONE OXIDOREDUCTASE"/>
    <property type="match status" value="1"/>
</dbReference>
<evidence type="ECO:0000259" key="2">
    <source>
        <dbReference type="SMART" id="SM00829"/>
    </source>
</evidence>